<protein>
    <submittedName>
        <fullName evidence="2">DUF2384 domain-containing protein</fullName>
    </submittedName>
</protein>
<organism evidence="2 3">
    <name type="scientific">Undibacterium seohonense</name>
    <dbReference type="NCBI Taxonomy" id="1344950"/>
    <lineage>
        <taxon>Bacteria</taxon>
        <taxon>Pseudomonadati</taxon>
        <taxon>Pseudomonadota</taxon>
        <taxon>Betaproteobacteria</taxon>
        <taxon>Burkholderiales</taxon>
        <taxon>Oxalobacteraceae</taxon>
        <taxon>Undibacterium</taxon>
    </lineage>
</organism>
<sequence length="128" mass="14594">MNKSYLSDKRITSDSVGVRVFRDICKLWGLSYEQSLILLAGHQERKNHREEAFPELTTESMQRISYILGIYENLQLLLPDSTASDKWMSAKNNAPIFNGKSALEKILSGDIQDLKQVHQYLYALSVGN</sequence>
<evidence type="ECO:0000313" key="3">
    <source>
        <dbReference type="Proteomes" id="UP000648257"/>
    </source>
</evidence>
<comment type="caution">
    <text evidence="2">The sequence shown here is derived from an EMBL/GenBank/DDBJ whole genome shotgun (WGS) entry which is preliminary data.</text>
</comment>
<accession>A0ABR6X337</accession>
<feature type="domain" description="Antitoxin Xre/MbcA/ParS-like toxin-binding" evidence="1">
    <location>
        <begin position="74"/>
        <end position="124"/>
    </location>
</feature>
<dbReference type="EMBL" id="JACOFW010000005">
    <property type="protein sequence ID" value="MBC3807053.1"/>
    <property type="molecule type" value="Genomic_DNA"/>
</dbReference>
<proteinExistence type="predicted"/>
<keyword evidence="3" id="KW-1185">Reference proteome</keyword>
<dbReference type="Pfam" id="PF09722">
    <property type="entry name" value="Xre_MbcA_ParS_C"/>
    <property type="match status" value="1"/>
</dbReference>
<evidence type="ECO:0000259" key="1">
    <source>
        <dbReference type="Pfam" id="PF09722"/>
    </source>
</evidence>
<dbReference type="RefSeq" id="WP_186922135.1">
    <property type="nucleotide sequence ID" value="NZ_JACOFW010000005.1"/>
</dbReference>
<gene>
    <name evidence="2" type="ORF">H8K52_06810</name>
</gene>
<name>A0ABR6X337_9BURK</name>
<reference evidence="2 3" key="1">
    <citation type="submission" date="2020-08" db="EMBL/GenBank/DDBJ databases">
        <title>Novel species isolated from subtropical streams in China.</title>
        <authorList>
            <person name="Lu H."/>
        </authorList>
    </citation>
    <scope>NUCLEOTIDE SEQUENCE [LARGE SCALE GENOMIC DNA]</scope>
    <source>
        <strain evidence="2 3">KACC 16656</strain>
    </source>
</reference>
<dbReference type="InterPro" id="IPR024467">
    <property type="entry name" value="Xre/MbcA/ParS-like_toxin-bd"/>
</dbReference>
<dbReference type="Proteomes" id="UP000648257">
    <property type="component" value="Unassembled WGS sequence"/>
</dbReference>
<evidence type="ECO:0000313" key="2">
    <source>
        <dbReference type="EMBL" id="MBC3807053.1"/>
    </source>
</evidence>